<accession>A0A0A9E3N8</accession>
<proteinExistence type="predicted"/>
<reference evidence="1" key="1">
    <citation type="submission" date="2014-09" db="EMBL/GenBank/DDBJ databases">
        <authorList>
            <person name="Magalhaes I.L.F."/>
            <person name="Oliveira U."/>
            <person name="Santos F.R."/>
            <person name="Vidigal T.H.D.A."/>
            <person name="Brescovit A.D."/>
            <person name="Santos A.J."/>
        </authorList>
    </citation>
    <scope>NUCLEOTIDE SEQUENCE</scope>
    <source>
        <tissue evidence="1">Shoot tissue taken approximately 20 cm above the soil surface</tissue>
    </source>
</reference>
<organism evidence="1">
    <name type="scientific">Arundo donax</name>
    <name type="common">Giant reed</name>
    <name type="synonym">Donax arundinaceus</name>
    <dbReference type="NCBI Taxonomy" id="35708"/>
    <lineage>
        <taxon>Eukaryota</taxon>
        <taxon>Viridiplantae</taxon>
        <taxon>Streptophyta</taxon>
        <taxon>Embryophyta</taxon>
        <taxon>Tracheophyta</taxon>
        <taxon>Spermatophyta</taxon>
        <taxon>Magnoliopsida</taxon>
        <taxon>Liliopsida</taxon>
        <taxon>Poales</taxon>
        <taxon>Poaceae</taxon>
        <taxon>PACMAD clade</taxon>
        <taxon>Arundinoideae</taxon>
        <taxon>Arundineae</taxon>
        <taxon>Arundo</taxon>
    </lineage>
</organism>
<protein>
    <submittedName>
        <fullName evidence="1">CALM1</fullName>
    </submittedName>
</protein>
<sequence>MLYFTGRRKNWMVTVASPQRQHPAPTRLQPSSAATRLCLVPIPDDLPPTSEFLIHASEFLITAACFTQARPDRSRVGRRRRVNKDEGLN</sequence>
<dbReference type="AlphaFoldDB" id="A0A0A9E3N8"/>
<evidence type="ECO:0000313" key="1">
    <source>
        <dbReference type="EMBL" id="JAD93608.1"/>
    </source>
</evidence>
<dbReference type="EMBL" id="GBRH01204287">
    <property type="protein sequence ID" value="JAD93608.1"/>
    <property type="molecule type" value="Transcribed_RNA"/>
</dbReference>
<name>A0A0A9E3N8_ARUDO</name>
<reference evidence="1" key="2">
    <citation type="journal article" date="2015" name="Data Brief">
        <title>Shoot transcriptome of the giant reed, Arundo donax.</title>
        <authorList>
            <person name="Barrero R.A."/>
            <person name="Guerrero F.D."/>
            <person name="Moolhuijzen P."/>
            <person name="Goolsby J.A."/>
            <person name="Tidwell J."/>
            <person name="Bellgard S.E."/>
            <person name="Bellgard M.I."/>
        </authorList>
    </citation>
    <scope>NUCLEOTIDE SEQUENCE</scope>
    <source>
        <tissue evidence="1">Shoot tissue taken approximately 20 cm above the soil surface</tissue>
    </source>
</reference>